<dbReference type="EMBL" id="CAKAEH010001741">
    <property type="protein sequence ID" value="CAG9539049.1"/>
    <property type="molecule type" value="Genomic_DNA"/>
</dbReference>
<evidence type="ECO:0000313" key="3">
    <source>
        <dbReference type="Proteomes" id="UP000746747"/>
    </source>
</evidence>
<protein>
    <submittedName>
        <fullName evidence="2">Uncharacterized protein</fullName>
    </submittedName>
</protein>
<dbReference type="AlphaFoldDB" id="A0A8J2Q3E0"/>
<sequence>MKDEYVAHVGSTGGGAISIVKTKGNNNSSADEDEERCSAQSHRRTAGQLHHCFCSSFDADGNTGSGGSN</sequence>
<organism evidence="2 3">
    <name type="scientific">Cercopithifilaria johnstoni</name>
    <dbReference type="NCBI Taxonomy" id="2874296"/>
    <lineage>
        <taxon>Eukaryota</taxon>
        <taxon>Metazoa</taxon>
        <taxon>Ecdysozoa</taxon>
        <taxon>Nematoda</taxon>
        <taxon>Chromadorea</taxon>
        <taxon>Rhabditida</taxon>
        <taxon>Spirurina</taxon>
        <taxon>Spiruromorpha</taxon>
        <taxon>Filarioidea</taxon>
        <taxon>Onchocercidae</taxon>
        <taxon>Cercopithifilaria</taxon>
    </lineage>
</organism>
<reference evidence="2" key="1">
    <citation type="submission" date="2021-09" db="EMBL/GenBank/DDBJ databases">
        <authorList>
            <consortium name="Pathogen Informatics"/>
        </authorList>
    </citation>
    <scope>NUCLEOTIDE SEQUENCE</scope>
</reference>
<evidence type="ECO:0000313" key="2">
    <source>
        <dbReference type="EMBL" id="CAG9539049.1"/>
    </source>
</evidence>
<accession>A0A8J2Q3E0</accession>
<gene>
    <name evidence="2" type="ORF">CJOHNSTONI_LOCUS8690</name>
</gene>
<proteinExistence type="predicted"/>
<comment type="caution">
    <text evidence="2">The sequence shown here is derived from an EMBL/GenBank/DDBJ whole genome shotgun (WGS) entry which is preliminary data.</text>
</comment>
<name>A0A8J2Q3E0_9BILA</name>
<dbReference type="Proteomes" id="UP000746747">
    <property type="component" value="Unassembled WGS sequence"/>
</dbReference>
<feature type="region of interest" description="Disordered" evidence="1">
    <location>
        <begin position="14"/>
        <end position="42"/>
    </location>
</feature>
<evidence type="ECO:0000256" key="1">
    <source>
        <dbReference type="SAM" id="MobiDB-lite"/>
    </source>
</evidence>
<keyword evidence="3" id="KW-1185">Reference proteome</keyword>